<dbReference type="PANTHER" id="PTHR37534">
    <property type="entry name" value="TRANSCRIPTIONAL ACTIVATOR PROTEIN UGA3"/>
    <property type="match status" value="1"/>
</dbReference>
<gene>
    <name evidence="4" type="ORF">SI65_02476</name>
</gene>
<reference evidence="4 5" key="1">
    <citation type="journal article" date="2016" name="BMC Genomics">
        <title>Comparative genomic and transcriptomic analyses of the Fuzhuan brick tea-fermentation fungus Aspergillus cristatus.</title>
        <authorList>
            <person name="Ge Y."/>
            <person name="Wang Y."/>
            <person name="Liu Y."/>
            <person name="Tan Y."/>
            <person name="Ren X."/>
            <person name="Zhang X."/>
            <person name="Hyde K.D."/>
            <person name="Liu Y."/>
            <person name="Liu Z."/>
        </authorList>
    </citation>
    <scope>NUCLEOTIDE SEQUENCE [LARGE SCALE GENOMIC DNA]</scope>
    <source>
        <strain evidence="4 5">GZAAS20.1005</strain>
    </source>
</reference>
<feature type="compositionally biased region" description="Acidic residues" evidence="3">
    <location>
        <begin position="184"/>
        <end position="202"/>
    </location>
</feature>
<dbReference type="OrthoDB" id="434972at2759"/>
<keyword evidence="5" id="KW-1185">Reference proteome</keyword>
<dbReference type="Proteomes" id="UP000094569">
    <property type="component" value="Unassembled WGS sequence"/>
</dbReference>
<comment type="caution">
    <text evidence="4">The sequence shown here is derived from an EMBL/GenBank/DDBJ whole genome shotgun (WGS) entry which is preliminary data.</text>
</comment>
<name>A0A1E3BKY0_ASPCR</name>
<evidence type="ECO:0000313" key="5">
    <source>
        <dbReference type="Proteomes" id="UP000094569"/>
    </source>
</evidence>
<comment type="subcellular location">
    <subcellularLocation>
        <location evidence="1">Nucleus</location>
    </subcellularLocation>
</comment>
<keyword evidence="2" id="KW-0539">Nucleus</keyword>
<dbReference type="VEuPathDB" id="FungiDB:SI65_02476"/>
<evidence type="ECO:0000313" key="4">
    <source>
        <dbReference type="EMBL" id="ODM21632.1"/>
    </source>
</evidence>
<dbReference type="PANTHER" id="PTHR37534:SF46">
    <property type="entry name" value="ZN(II)2CYS6 TRANSCRIPTION FACTOR (EUROFUNG)"/>
    <property type="match status" value="1"/>
</dbReference>
<dbReference type="Pfam" id="PF11951">
    <property type="entry name" value="Fungal_trans_2"/>
    <property type="match status" value="1"/>
</dbReference>
<dbReference type="EMBL" id="JXNT01000002">
    <property type="protein sequence ID" value="ODM21632.1"/>
    <property type="molecule type" value="Genomic_DNA"/>
</dbReference>
<sequence length="436" mass="49180">MDALVPHAKIDKVCGLAPFASSTIPDEIGQILEGIESPLEKLFFFHFVHSTSHILTLPSDQNEDPVISVVTPMAVEDPMVLKAVLCLGASHMMNHMSSSDTEACMFAGEKQRLLQETEKLQASRVTALQDLDSGTQERRAEYEALLTSYLLLYLYELSEGTDDESWQVRLGRTRDIVFSAWEEQQGESDEEDDEEDEGPDREELEELGFDGFLMQFFLYHDILASVTAQRPKSNLINCRLDASSSPNTDQKENMFGVHNGLIDIISRIASLRSDANTEPLLQATVIAEAVGIWQDIDDWKLPDDGISDDYRNMCEAWIAAAFIWLFSIVYPDRIADEKVQTMVDRGLQCLSSVELPGLLSFTLFPVFVIGMACIQQQSRRVSEEQLDRIEEFRQFQNAQVCRVVIGSAWKAYDTGDGHSWDWIRLMEMQGTNVPVT</sequence>
<accession>A0A1E3BKY0</accession>
<dbReference type="AlphaFoldDB" id="A0A1E3BKY0"/>
<evidence type="ECO:0000256" key="2">
    <source>
        <dbReference type="ARBA" id="ARBA00023242"/>
    </source>
</evidence>
<feature type="region of interest" description="Disordered" evidence="3">
    <location>
        <begin position="181"/>
        <end position="202"/>
    </location>
</feature>
<evidence type="ECO:0000256" key="3">
    <source>
        <dbReference type="SAM" id="MobiDB-lite"/>
    </source>
</evidence>
<evidence type="ECO:0000256" key="1">
    <source>
        <dbReference type="ARBA" id="ARBA00004123"/>
    </source>
</evidence>
<organism evidence="4 5">
    <name type="scientific">Aspergillus cristatus</name>
    <name type="common">Chinese Fuzhuan brick tea-fermentation fungus</name>
    <name type="synonym">Eurotium cristatum</name>
    <dbReference type="NCBI Taxonomy" id="573508"/>
    <lineage>
        <taxon>Eukaryota</taxon>
        <taxon>Fungi</taxon>
        <taxon>Dikarya</taxon>
        <taxon>Ascomycota</taxon>
        <taxon>Pezizomycotina</taxon>
        <taxon>Eurotiomycetes</taxon>
        <taxon>Eurotiomycetidae</taxon>
        <taxon>Eurotiales</taxon>
        <taxon>Aspergillaceae</taxon>
        <taxon>Aspergillus</taxon>
        <taxon>Aspergillus subgen. Aspergillus</taxon>
    </lineage>
</organism>
<dbReference type="STRING" id="573508.A0A1E3BKY0"/>
<dbReference type="GO" id="GO:0005634">
    <property type="term" value="C:nucleus"/>
    <property type="evidence" value="ECO:0007669"/>
    <property type="project" value="UniProtKB-SubCell"/>
</dbReference>
<protein>
    <submittedName>
        <fullName evidence="4">Uncharacterized protein</fullName>
    </submittedName>
</protein>
<dbReference type="InterPro" id="IPR021858">
    <property type="entry name" value="Fun_TF"/>
</dbReference>
<proteinExistence type="predicted"/>